<evidence type="ECO:0000256" key="2">
    <source>
        <dbReference type="PROSITE-ProRule" id="PRU00047"/>
    </source>
</evidence>
<protein>
    <recommendedName>
        <fullName evidence="4">CCHC-type domain-containing protein</fullName>
    </recommendedName>
</protein>
<proteinExistence type="predicted"/>
<feature type="compositionally biased region" description="Basic and acidic residues" evidence="3">
    <location>
        <begin position="129"/>
        <end position="147"/>
    </location>
</feature>
<evidence type="ECO:0000259" key="4">
    <source>
        <dbReference type="PROSITE" id="PS50158"/>
    </source>
</evidence>
<dbReference type="Proteomes" id="UP000218334">
    <property type="component" value="Unassembled WGS sequence"/>
</dbReference>
<feature type="compositionally biased region" description="Polar residues" evidence="3">
    <location>
        <begin position="35"/>
        <end position="55"/>
    </location>
</feature>
<evidence type="ECO:0000313" key="5">
    <source>
        <dbReference type="EMBL" id="PBK70203.1"/>
    </source>
</evidence>
<dbReference type="GO" id="GO:0006397">
    <property type="term" value="P:mRNA processing"/>
    <property type="evidence" value="ECO:0007669"/>
    <property type="project" value="UniProtKB-KW"/>
</dbReference>
<organism evidence="5 6">
    <name type="scientific">Armillaria solidipes</name>
    <dbReference type="NCBI Taxonomy" id="1076256"/>
    <lineage>
        <taxon>Eukaryota</taxon>
        <taxon>Fungi</taxon>
        <taxon>Dikarya</taxon>
        <taxon>Basidiomycota</taxon>
        <taxon>Agaricomycotina</taxon>
        <taxon>Agaricomycetes</taxon>
        <taxon>Agaricomycetidae</taxon>
        <taxon>Agaricales</taxon>
        <taxon>Marasmiineae</taxon>
        <taxon>Physalacriaceae</taxon>
        <taxon>Armillaria</taxon>
    </lineage>
</organism>
<keyword evidence="1" id="KW-0507">mRNA processing</keyword>
<keyword evidence="6" id="KW-1185">Reference proteome</keyword>
<dbReference type="GO" id="GO:0003676">
    <property type="term" value="F:nucleic acid binding"/>
    <property type="evidence" value="ECO:0007669"/>
    <property type="project" value="InterPro"/>
</dbReference>
<name>A0A2H3C241_9AGAR</name>
<feature type="region of interest" description="Disordered" evidence="3">
    <location>
        <begin position="19"/>
        <end position="88"/>
    </location>
</feature>
<dbReference type="SUPFAM" id="SSF57756">
    <property type="entry name" value="Retrovirus zinc finger-like domains"/>
    <property type="match status" value="1"/>
</dbReference>
<dbReference type="Gene3D" id="4.10.60.10">
    <property type="entry name" value="Zinc finger, CCHC-type"/>
    <property type="match status" value="1"/>
</dbReference>
<reference evidence="6" key="1">
    <citation type="journal article" date="2017" name="Nat. Ecol. Evol.">
        <title>Genome expansion and lineage-specific genetic innovations in the forest pathogenic fungi Armillaria.</title>
        <authorList>
            <person name="Sipos G."/>
            <person name="Prasanna A.N."/>
            <person name="Walter M.C."/>
            <person name="O'Connor E."/>
            <person name="Balint B."/>
            <person name="Krizsan K."/>
            <person name="Kiss B."/>
            <person name="Hess J."/>
            <person name="Varga T."/>
            <person name="Slot J."/>
            <person name="Riley R."/>
            <person name="Boka B."/>
            <person name="Rigling D."/>
            <person name="Barry K."/>
            <person name="Lee J."/>
            <person name="Mihaltcheva S."/>
            <person name="LaButti K."/>
            <person name="Lipzen A."/>
            <person name="Waldron R."/>
            <person name="Moloney N.M."/>
            <person name="Sperisen C."/>
            <person name="Kredics L."/>
            <person name="Vagvoelgyi C."/>
            <person name="Patrignani A."/>
            <person name="Fitzpatrick D."/>
            <person name="Nagy I."/>
            <person name="Doyle S."/>
            <person name="Anderson J.B."/>
            <person name="Grigoriev I.V."/>
            <person name="Gueldener U."/>
            <person name="Muensterkoetter M."/>
            <person name="Nagy L.G."/>
        </authorList>
    </citation>
    <scope>NUCLEOTIDE SEQUENCE [LARGE SCALE GENOMIC DNA]</scope>
    <source>
        <strain evidence="6">28-4</strain>
    </source>
</reference>
<dbReference type="SMART" id="SM00343">
    <property type="entry name" value="ZnF_C2HC"/>
    <property type="match status" value="1"/>
</dbReference>
<evidence type="ECO:0000313" key="6">
    <source>
        <dbReference type="Proteomes" id="UP000218334"/>
    </source>
</evidence>
<dbReference type="EMBL" id="KZ293427">
    <property type="protein sequence ID" value="PBK70203.1"/>
    <property type="molecule type" value="Genomic_DNA"/>
</dbReference>
<keyword evidence="2" id="KW-0479">Metal-binding</keyword>
<feature type="domain" description="CCHC-type" evidence="4">
    <location>
        <begin position="97"/>
        <end position="113"/>
    </location>
</feature>
<dbReference type="InterPro" id="IPR036875">
    <property type="entry name" value="Znf_CCHC_sf"/>
</dbReference>
<evidence type="ECO:0000256" key="3">
    <source>
        <dbReference type="SAM" id="MobiDB-lite"/>
    </source>
</evidence>
<gene>
    <name evidence="5" type="ORF">ARMSODRAFT_974682</name>
</gene>
<keyword evidence="2" id="KW-0862">Zinc</keyword>
<dbReference type="InterPro" id="IPR001878">
    <property type="entry name" value="Znf_CCHC"/>
</dbReference>
<sequence length="147" mass="16446">MQWKAHIIAMHEERQKKWAFDQVTGSGAHEYRPTQKPSSTTATSQPKTGGTTSLSPAKPMNSGPPRDGGGRWQPVKTTMYHGAGEPMDISALKREGKCFRCHKKGHLSKDCPEKKDYKDIRSVYTAEQAKTEQKEESKVEEVKETAV</sequence>
<dbReference type="Pfam" id="PF00098">
    <property type="entry name" value="zf-CCHC"/>
    <property type="match status" value="1"/>
</dbReference>
<dbReference type="GO" id="GO:0008270">
    <property type="term" value="F:zinc ion binding"/>
    <property type="evidence" value="ECO:0007669"/>
    <property type="project" value="UniProtKB-KW"/>
</dbReference>
<feature type="region of interest" description="Disordered" evidence="3">
    <location>
        <begin position="126"/>
        <end position="147"/>
    </location>
</feature>
<keyword evidence="2" id="KW-0863">Zinc-finger</keyword>
<dbReference type="PROSITE" id="PS50158">
    <property type="entry name" value="ZF_CCHC"/>
    <property type="match status" value="1"/>
</dbReference>
<accession>A0A2H3C241</accession>
<evidence type="ECO:0000256" key="1">
    <source>
        <dbReference type="ARBA" id="ARBA00022664"/>
    </source>
</evidence>
<dbReference type="AlphaFoldDB" id="A0A2H3C241"/>